<sequence length="436" mass="48565">MNHNYTVGVKANVIDSATDDHGYSVVNILNKDYSIAQTKLGSSVPNWKRKIAMHEDASSSYELWISRLTFSNAESSARFHYGPPTNITNGRWNEQGPLAGIAPFFQPTGQPEPGWGVLSVRARNLLNVKFLNKLREVTNSFNGGEFLGEIRETLNGIRHPAEALRKGFSSYLFTLKKRRSGLKRGLSLKERTRAVNRMVAGTYLEWKFGVTPTLNDIHDAGLAYNDLFDDLANLGPMTQVVAKIDDSVVDKGWGRQLFRPGNFWHVWTDTNPQRKVSGRMVGYVDRSVNQPVRFDTRLGISPRDFVPTCWNLLPGSFVADYFVNIGDCLSAAGTSTCGLKVLVLTTRTKRLYEAQAQMDKTMTLAALAGANVTVDSLTGSISHMKYETSYWVREVLAPLDDLWVIPVISLPTSPTRWINLAALSAQVAETKYAIRP</sequence>
<keyword evidence="3" id="KW-1161">Viral attachment to host cell</keyword>
<dbReference type="InterPro" id="IPR005563">
    <property type="entry name" value="A_protein"/>
</dbReference>
<keyword evidence="4" id="KW-0946">Virion</keyword>
<evidence type="ECO:0000256" key="1">
    <source>
        <dbReference type="ARBA" id="ARBA00004328"/>
    </source>
</evidence>
<dbReference type="GO" id="GO:0039666">
    <property type="term" value="P:virion attachment to host cell pilus"/>
    <property type="evidence" value="ECO:0007669"/>
    <property type="project" value="UniProtKB-KW"/>
</dbReference>
<evidence type="ECO:0000256" key="7">
    <source>
        <dbReference type="ARBA" id="ARBA00035110"/>
    </source>
</evidence>
<organism evidence="8">
    <name type="scientific">Leviviridae sp</name>
    <dbReference type="NCBI Taxonomy" id="2027243"/>
    <lineage>
        <taxon>Viruses</taxon>
        <taxon>Riboviria</taxon>
        <taxon>Orthornavirae</taxon>
        <taxon>Lenarviricota</taxon>
        <taxon>Leviviricetes</taxon>
        <taxon>Norzivirales</taxon>
        <taxon>Fiersviridae</taxon>
    </lineage>
</organism>
<keyword evidence="6" id="KW-1160">Virus entry into host cell</keyword>
<gene>
    <name evidence="8" type="ORF">H2Bulk35251_000002</name>
</gene>
<evidence type="ECO:0000256" key="4">
    <source>
        <dbReference type="ARBA" id="ARBA00022844"/>
    </source>
</evidence>
<dbReference type="GO" id="GO:0044423">
    <property type="term" value="C:virion component"/>
    <property type="evidence" value="ECO:0007669"/>
    <property type="project" value="UniProtKB-KW"/>
</dbReference>
<protein>
    <recommendedName>
        <fullName evidence="9">Maturation</fullName>
    </recommendedName>
</protein>
<name>A0A514D5W8_9VIRU</name>
<accession>A0A514D5W8</accession>
<evidence type="ECO:0008006" key="9">
    <source>
        <dbReference type="Google" id="ProtNLM"/>
    </source>
</evidence>
<evidence type="ECO:0000256" key="6">
    <source>
        <dbReference type="ARBA" id="ARBA00023296"/>
    </source>
</evidence>
<keyword evidence="2" id="KW-0945">Host-virus interaction</keyword>
<comment type="similarity">
    <text evidence="7">Belongs to the Leviviricetes maturation protein family.</text>
</comment>
<comment type="subcellular location">
    <subcellularLocation>
        <location evidence="1">Virion</location>
    </subcellularLocation>
</comment>
<evidence type="ECO:0000256" key="2">
    <source>
        <dbReference type="ARBA" id="ARBA00022581"/>
    </source>
</evidence>
<dbReference type="Pfam" id="PF03863">
    <property type="entry name" value="Phage_mat-A"/>
    <property type="match status" value="1"/>
</dbReference>
<evidence type="ECO:0000256" key="5">
    <source>
        <dbReference type="ARBA" id="ARBA00023104"/>
    </source>
</evidence>
<keyword evidence="5" id="KW-1175">Viral attachment to host cell pilus</keyword>
<evidence type="ECO:0000256" key="3">
    <source>
        <dbReference type="ARBA" id="ARBA00022804"/>
    </source>
</evidence>
<proteinExistence type="inferred from homology"/>
<evidence type="ECO:0000313" key="8">
    <source>
        <dbReference type="EMBL" id="QDH89023.1"/>
    </source>
</evidence>
<reference evidence="8" key="1">
    <citation type="submission" date="2019-05" db="EMBL/GenBank/DDBJ databases">
        <title>Metatranscriptomic reconstruction reveals RNA viruses with the potential to shape carbon cycling in soil.</title>
        <authorList>
            <person name="Starr E.P."/>
            <person name="Nuccio E."/>
            <person name="Pett-Ridge J."/>
            <person name="Banfield J.F."/>
            <person name="Firestone M.K."/>
        </authorList>
    </citation>
    <scope>NUCLEOTIDE SEQUENCE</scope>
    <source>
        <strain evidence="8">H2_Bulk_35_scaffold_251</strain>
    </source>
</reference>
<dbReference type="EMBL" id="MN034542">
    <property type="protein sequence ID" value="QDH89023.1"/>
    <property type="molecule type" value="Genomic_RNA"/>
</dbReference>